<keyword evidence="1" id="KW-1185">Reference proteome</keyword>
<sequence>MTGLMPKTFVIQLSAPVILEYQNEKFFCRCAPEFLVFPFKSRNKTDTKTFLEVPMSTTLKILLSLNI</sequence>
<dbReference type="Proteomes" id="UP000887565">
    <property type="component" value="Unplaced"/>
</dbReference>
<name>A0A915K6F0_ROMCU</name>
<dbReference type="AlphaFoldDB" id="A0A915K6F0"/>
<reference evidence="2" key="1">
    <citation type="submission" date="2022-11" db="UniProtKB">
        <authorList>
            <consortium name="WormBaseParasite"/>
        </authorList>
    </citation>
    <scope>IDENTIFICATION</scope>
</reference>
<proteinExistence type="predicted"/>
<protein>
    <submittedName>
        <fullName evidence="2">Uncharacterized protein</fullName>
    </submittedName>
</protein>
<evidence type="ECO:0000313" key="1">
    <source>
        <dbReference type="Proteomes" id="UP000887565"/>
    </source>
</evidence>
<evidence type="ECO:0000313" key="2">
    <source>
        <dbReference type="WBParaSite" id="nRc.2.0.1.t33908-RA"/>
    </source>
</evidence>
<accession>A0A915K6F0</accession>
<dbReference type="WBParaSite" id="nRc.2.0.1.t33908-RA">
    <property type="protein sequence ID" value="nRc.2.0.1.t33908-RA"/>
    <property type="gene ID" value="nRc.2.0.1.g33908"/>
</dbReference>
<organism evidence="1 2">
    <name type="scientific">Romanomermis culicivorax</name>
    <name type="common">Nematode worm</name>
    <dbReference type="NCBI Taxonomy" id="13658"/>
    <lineage>
        <taxon>Eukaryota</taxon>
        <taxon>Metazoa</taxon>
        <taxon>Ecdysozoa</taxon>
        <taxon>Nematoda</taxon>
        <taxon>Enoplea</taxon>
        <taxon>Dorylaimia</taxon>
        <taxon>Mermithida</taxon>
        <taxon>Mermithoidea</taxon>
        <taxon>Mermithidae</taxon>
        <taxon>Romanomermis</taxon>
    </lineage>
</organism>